<gene>
    <name evidence="1" type="ORF">C5167_008629</name>
</gene>
<organism evidence="1 2">
    <name type="scientific">Papaver somniferum</name>
    <name type="common">Opium poppy</name>
    <dbReference type="NCBI Taxonomy" id="3469"/>
    <lineage>
        <taxon>Eukaryota</taxon>
        <taxon>Viridiplantae</taxon>
        <taxon>Streptophyta</taxon>
        <taxon>Embryophyta</taxon>
        <taxon>Tracheophyta</taxon>
        <taxon>Spermatophyta</taxon>
        <taxon>Magnoliopsida</taxon>
        <taxon>Ranunculales</taxon>
        <taxon>Papaveraceae</taxon>
        <taxon>Papaveroideae</taxon>
        <taxon>Papaver</taxon>
    </lineage>
</organism>
<reference evidence="1 2" key="1">
    <citation type="journal article" date="2018" name="Science">
        <title>The opium poppy genome and morphinan production.</title>
        <authorList>
            <person name="Guo L."/>
            <person name="Winzer T."/>
            <person name="Yang X."/>
            <person name="Li Y."/>
            <person name="Ning Z."/>
            <person name="He Z."/>
            <person name="Teodor R."/>
            <person name="Lu Y."/>
            <person name="Bowser T.A."/>
            <person name="Graham I.A."/>
            <person name="Ye K."/>
        </authorList>
    </citation>
    <scope>NUCLEOTIDE SEQUENCE [LARGE SCALE GENOMIC DNA]</scope>
    <source>
        <strain evidence="2">cv. HN1</strain>
        <tissue evidence="1">Leaves</tissue>
    </source>
</reference>
<keyword evidence="2" id="KW-1185">Reference proteome</keyword>
<evidence type="ECO:0000313" key="2">
    <source>
        <dbReference type="Proteomes" id="UP000316621"/>
    </source>
</evidence>
<dbReference type="EMBL" id="CM010720">
    <property type="protein sequence ID" value="RZC64942.1"/>
    <property type="molecule type" value="Genomic_DNA"/>
</dbReference>
<dbReference type="AlphaFoldDB" id="A0A4Y7JY21"/>
<proteinExistence type="predicted"/>
<accession>A0A4Y7JY21</accession>
<sequence>MRKVVEDPFGGQYEGDEPSYRVRYMGSDAACGDQVGMEDEVVNMHVDSKRTLMKTTMICLFRLRIRRPTITVTTMHQRIMNF</sequence>
<dbReference type="Proteomes" id="UP000316621">
    <property type="component" value="Chromosome 6"/>
</dbReference>
<protein>
    <submittedName>
        <fullName evidence="1">Uncharacterized protein</fullName>
    </submittedName>
</protein>
<evidence type="ECO:0000313" key="1">
    <source>
        <dbReference type="EMBL" id="RZC64942.1"/>
    </source>
</evidence>
<name>A0A4Y7JY21_PAPSO</name>
<dbReference type="Gramene" id="RZC64942">
    <property type="protein sequence ID" value="RZC64942"/>
    <property type="gene ID" value="C5167_008629"/>
</dbReference>